<sequence length="369" mass="41827">MVFALDTATEADAPRIADIHMAAFHTNGMLLAQFPTPAVRKGLWTSLVDKVVKEIRDPQWEVLVAREADDRVVSFAKWCLPLSESTVYEEEPWVWPEGTNMAILNGWAKKVEQAAKEIMGKTPCYRLSFIATDPSYALRGAGSLLVNWGIERSKEENIPIALESTLDAVPFYQRLGFQTEARISMPLEGIGKDESILPLLPEQLVNLSHARDLVISEIIVDVETRNCALCDNPENVQRVFGEAVVRMIVKTRCFAKKLRRHKVLAEMPWNVVMVWENGNQVISSLKNVTAHIQVSPRRRHRAWLHPQHKRAPQRAVPPQVQVPYGRLEMNTIPGFEQFGLNDQEEYTGHTFLSHTLPGRERLAQLLDQS</sequence>
<reference evidence="1" key="1">
    <citation type="submission" date="2021-08" db="EMBL/GenBank/DDBJ databases">
        <title>Global Aspergillus fumigatus from environmental and clinical sources.</title>
        <authorList>
            <person name="Barber A."/>
            <person name="Sae-Ong T."/>
        </authorList>
    </citation>
    <scope>NUCLEOTIDE SEQUENCE</scope>
    <source>
        <strain evidence="1">NRZ-2016-071</strain>
    </source>
</reference>
<comment type="caution">
    <text evidence="1">The sequence shown here is derived from an EMBL/GenBank/DDBJ whole genome shotgun (WGS) entry which is preliminary data.</text>
</comment>
<dbReference type="PROSITE" id="PS51186">
    <property type="entry name" value="GNAT"/>
    <property type="match status" value="1"/>
</dbReference>
<name>A0A8H4I9C8_ASPFM</name>
<gene>
    <name evidence="1" type="ORF">KXV57_009402</name>
</gene>
<dbReference type="GO" id="GO:0016747">
    <property type="term" value="F:acyltransferase activity, transferring groups other than amino-acyl groups"/>
    <property type="evidence" value="ECO:0007669"/>
    <property type="project" value="InterPro"/>
</dbReference>
<dbReference type="EMBL" id="JAIBSC010000090">
    <property type="protein sequence ID" value="KAH1898940.1"/>
    <property type="molecule type" value="Genomic_DNA"/>
</dbReference>
<dbReference type="AlphaFoldDB" id="A0A8H4I9C8"/>
<dbReference type="Gene3D" id="3.40.630.30">
    <property type="match status" value="1"/>
</dbReference>
<dbReference type="Pfam" id="PF00583">
    <property type="entry name" value="Acetyltransf_1"/>
    <property type="match status" value="1"/>
</dbReference>
<dbReference type="Proteomes" id="UP000813423">
    <property type="component" value="Unassembled WGS sequence"/>
</dbReference>
<proteinExistence type="predicted"/>
<accession>A0A8H4I9C8</accession>
<dbReference type="InterPro" id="IPR052523">
    <property type="entry name" value="Trichothecene_AcTrans"/>
</dbReference>
<dbReference type="SUPFAM" id="SSF55729">
    <property type="entry name" value="Acyl-CoA N-acyltransferases (Nat)"/>
    <property type="match status" value="1"/>
</dbReference>
<dbReference type="PANTHER" id="PTHR42791">
    <property type="entry name" value="GNAT FAMILY ACETYLTRANSFERASE"/>
    <property type="match status" value="1"/>
</dbReference>
<dbReference type="InterPro" id="IPR000182">
    <property type="entry name" value="GNAT_dom"/>
</dbReference>
<organism evidence="1 2">
    <name type="scientific">Aspergillus fumigatus</name>
    <name type="common">Neosartorya fumigata</name>
    <dbReference type="NCBI Taxonomy" id="746128"/>
    <lineage>
        <taxon>Eukaryota</taxon>
        <taxon>Fungi</taxon>
        <taxon>Dikarya</taxon>
        <taxon>Ascomycota</taxon>
        <taxon>Pezizomycotina</taxon>
        <taxon>Eurotiomycetes</taxon>
        <taxon>Eurotiomycetidae</taxon>
        <taxon>Eurotiales</taxon>
        <taxon>Aspergillaceae</taxon>
        <taxon>Aspergillus</taxon>
        <taxon>Aspergillus subgen. Fumigati</taxon>
    </lineage>
</organism>
<evidence type="ECO:0000313" key="1">
    <source>
        <dbReference type="EMBL" id="KAH1898940.1"/>
    </source>
</evidence>
<protein>
    <submittedName>
        <fullName evidence="1">Uncharacterized protein</fullName>
    </submittedName>
</protein>
<evidence type="ECO:0000313" key="2">
    <source>
        <dbReference type="Proteomes" id="UP000813423"/>
    </source>
</evidence>
<dbReference type="PANTHER" id="PTHR42791:SF2">
    <property type="entry name" value="N-ACETYLTRANSFERASE DOMAIN-CONTAINING PROTEIN"/>
    <property type="match status" value="1"/>
</dbReference>
<dbReference type="InterPro" id="IPR016181">
    <property type="entry name" value="Acyl_CoA_acyltransferase"/>
</dbReference>